<dbReference type="GO" id="GO:0003700">
    <property type="term" value="F:DNA-binding transcription factor activity"/>
    <property type="evidence" value="ECO:0007669"/>
    <property type="project" value="UniProtKB-UniRule"/>
</dbReference>
<dbReference type="PANTHER" id="PTHR31992:SF97">
    <property type="entry name" value="DOF ZINC FINGER PROTEIN"/>
    <property type="match status" value="1"/>
</dbReference>
<feature type="compositionally biased region" description="Basic residues" evidence="10">
    <location>
        <begin position="95"/>
        <end position="104"/>
    </location>
</feature>
<keyword evidence="1 9" id="KW-0479">Metal-binding</keyword>
<gene>
    <name evidence="12" type="ORF">M0R45_013176</name>
</gene>
<proteinExistence type="predicted"/>
<dbReference type="InterPro" id="IPR045174">
    <property type="entry name" value="Dof"/>
</dbReference>
<dbReference type="InterPro" id="IPR003851">
    <property type="entry name" value="Znf_Dof"/>
</dbReference>
<sequence length="296" mass="33030">MGLSTKQVSSDGLDWSQTLLQAQSFELPKPPVARRQQQQNQEQPEQLQCPRCESTNTKFCYYNNYNKSQPRHFCRTCKRHWTKGGTLRNVPVGGHGRKNKRTRKSSSSSSAVKTTTNGASTNATTTRLNNTNLAFDLTDGVQRLNTHLAIDGEQRLNTHMGVFLPQQNLITSSELDNHIFSSPSGLLTTSKPFNFLQGGIAQVLSFPFSSSSTSSSFDTISTSFQSPNVYNYPQEFKVMEEPTITSIMPSTTSTIPQPNNPSASIYTSNNDWNWEDIETLVSTDLNVPWDDSDMNP</sequence>
<dbReference type="PROSITE" id="PS01361">
    <property type="entry name" value="ZF_DOF_1"/>
    <property type="match status" value="1"/>
</dbReference>
<dbReference type="PANTHER" id="PTHR31992">
    <property type="entry name" value="DOF ZINC FINGER PROTEIN DOF1.4-RELATED"/>
    <property type="match status" value="1"/>
</dbReference>
<dbReference type="GO" id="GO:0005634">
    <property type="term" value="C:nucleus"/>
    <property type="evidence" value="ECO:0007669"/>
    <property type="project" value="UniProtKB-SubCell"/>
</dbReference>
<evidence type="ECO:0000256" key="8">
    <source>
        <dbReference type="PROSITE-ProRule" id="PRU00071"/>
    </source>
</evidence>
<keyword evidence="13" id="KW-1185">Reference proteome</keyword>
<evidence type="ECO:0000313" key="13">
    <source>
        <dbReference type="Proteomes" id="UP001457282"/>
    </source>
</evidence>
<evidence type="ECO:0000256" key="9">
    <source>
        <dbReference type="RuleBase" id="RU369094"/>
    </source>
</evidence>
<accession>A0AAW1XKD2</accession>
<evidence type="ECO:0000256" key="7">
    <source>
        <dbReference type="ARBA" id="ARBA00023242"/>
    </source>
</evidence>
<evidence type="ECO:0000256" key="5">
    <source>
        <dbReference type="ARBA" id="ARBA00023125"/>
    </source>
</evidence>
<evidence type="ECO:0000256" key="2">
    <source>
        <dbReference type="ARBA" id="ARBA00022771"/>
    </source>
</evidence>
<keyword evidence="6 9" id="KW-0804">Transcription</keyword>
<comment type="function">
    <text evidence="9">Transcription factor that binds specifically to a 5'-AA[AG]G-3' consensus core sequence.</text>
</comment>
<dbReference type="GO" id="GO:0003677">
    <property type="term" value="F:DNA binding"/>
    <property type="evidence" value="ECO:0007669"/>
    <property type="project" value="UniProtKB-UniRule"/>
</dbReference>
<keyword evidence="3 9" id="KW-0862">Zinc</keyword>
<evidence type="ECO:0000256" key="6">
    <source>
        <dbReference type="ARBA" id="ARBA00023163"/>
    </source>
</evidence>
<keyword evidence="2 8" id="KW-0863">Zinc-finger</keyword>
<dbReference type="AlphaFoldDB" id="A0AAW1XKD2"/>
<keyword evidence="5 8" id="KW-0238">DNA-binding</keyword>
<dbReference type="Pfam" id="PF02701">
    <property type="entry name" value="Zn_ribbon_Dof"/>
    <property type="match status" value="1"/>
</dbReference>
<feature type="compositionally biased region" description="Low complexity" evidence="10">
    <location>
        <begin position="105"/>
        <end position="125"/>
    </location>
</feature>
<evidence type="ECO:0000256" key="3">
    <source>
        <dbReference type="ARBA" id="ARBA00022833"/>
    </source>
</evidence>
<feature type="compositionally biased region" description="Low complexity" evidence="10">
    <location>
        <begin position="36"/>
        <end position="48"/>
    </location>
</feature>
<feature type="region of interest" description="Disordered" evidence="10">
    <location>
        <begin position="29"/>
        <end position="48"/>
    </location>
</feature>
<keyword evidence="7 8" id="KW-0539">Nucleus</keyword>
<dbReference type="GO" id="GO:0008270">
    <property type="term" value="F:zinc ion binding"/>
    <property type="evidence" value="ECO:0007669"/>
    <property type="project" value="UniProtKB-KW"/>
</dbReference>
<dbReference type="EMBL" id="JBEDUW010000003">
    <property type="protein sequence ID" value="KAK9936328.1"/>
    <property type="molecule type" value="Genomic_DNA"/>
</dbReference>
<keyword evidence="4 9" id="KW-0805">Transcription regulation</keyword>
<comment type="subcellular location">
    <subcellularLocation>
        <location evidence="8 9">Nucleus</location>
    </subcellularLocation>
</comment>
<dbReference type="Proteomes" id="UP001457282">
    <property type="component" value="Unassembled WGS sequence"/>
</dbReference>
<feature type="domain" description="Dof-type" evidence="11">
    <location>
        <begin position="47"/>
        <end position="101"/>
    </location>
</feature>
<evidence type="ECO:0000256" key="1">
    <source>
        <dbReference type="ARBA" id="ARBA00022723"/>
    </source>
</evidence>
<comment type="caution">
    <text evidence="12">The sequence shown here is derived from an EMBL/GenBank/DDBJ whole genome shotgun (WGS) entry which is preliminary data.</text>
</comment>
<evidence type="ECO:0000259" key="11">
    <source>
        <dbReference type="PROSITE" id="PS50884"/>
    </source>
</evidence>
<evidence type="ECO:0000256" key="10">
    <source>
        <dbReference type="SAM" id="MobiDB-lite"/>
    </source>
</evidence>
<organism evidence="12 13">
    <name type="scientific">Rubus argutus</name>
    <name type="common">Southern blackberry</name>
    <dbReference type="NCBI Taxonomy" id="59490"/>
    <lineage>
        <taxon>Eukaryota</taxon>
        <taxon>Viridiplantae</taxon>
        <taxon>Streptophyta</taxon>
        <taxon>Embryophyta</taxon>
        <taxon>Tracheophyta</taxon>
        <taxon>Spermatophyta</taxon>
        <taxon>Magnoliopsida</taxon>
        <taxon>eudicotyledons</taxon>
        <taxon>Gunneridae</taxon>
        <taxon>Pentapetalae</taxon>
        <taxon>rosids</taxon>
        <taxon>fabids</taxon>
        <taxon>Rosales</taxon>
        <taxon>Rosaceae</taxon>
        <taxon>Rosoideae</taxon>
        <taxon>Rosoideae incertae sedis</taxon>
        <taxon>Rubus</taxon>
    </lineage>
</organism>
<feature type="region of interest" description="Disordered" evidence="10">
    <location>
        <begin position="88"/>
        <end position="125"/>
    </location>
</feature>
<name>A0AAW1XKD2_RUBAR</name>
<reference evidence="12 13" key="1">
    <citation type="journal article" date="2023" name="G3 (Bethesda)">
        <title>A chromosome-length genome assembly and annotation of blackberry (Rubus argutus, cv. 'Hillquist').</title>
        <authorList>
            <person name="Bruna T."/>
            <person name="Aryal R."/>
            <person name="Dudchenko O."/>
            <person name="Sargent D.J."/>
            <person name="Mead D."/>
            <person name="Buti M."/>
            <person name="Cavallini A."/>
            <person name="Hytonen T."/>
            <person name="Andres J."/>
            <person name="Pham M."/>
            <person name="Weisz D."/>
            <person name="Mascagni F."/>
            <person name="Usai G."/>
            <person name="Natali L."/>
            <person name="Bassil N."/>
            <person name="Fernandez G.E."/>
            <person name="Lomsadze A."/>
            <person name="Armour M."/>
            <person name="Olukolu B."/>
            <person name="Poorten T."/>
            <person name="Britton C."/>
            <person name="Davik J."/>
            <person name="Ashrafi H."/>
            <person name="Aiden E.L."/>
            <person name="Borodovsky M."/>
            <person name="Worthington M."/>
        </authorList>
    </citation>
    <scope>NUCLEOTIDE SEQUENCE [LARGE SCALE GENOMIC DNA]</scope>
    <source>
        <strain evidence="12">PI 553951</strain>
    </source>
</reference>
<dbReference type="PROSITE" id="PS50884">
    <property type="entry name" value="ZF_DOF_2"/>
    <property type="match status" value="1"/>
</dbReference>
<evidence type="ECO:0000256" key="4">
    <source>
        <dbReference type="ARBA" id="ARBA00023015"/>
    </source>
</evidence>
<evidence type="ECO:0000313" key="12">
    <source>
        <dbReference type="EMBL" id="KAK9936328.1"/>
    </source>
</evidence>
<protein>
    <recommendedName>
        <fullName evidence="9">Dof zinc finger protein</fullName>
    </recommendedName>
</protein>